<keyword evidence="4" id="KW-1185">Reference proteome</keyword>
<evidence type="ECO:0000256" key="1">
    <source>
        <dbReference type="ARBA" id="ARBA00007689"/>
    </source>
</evidence>
<reference evidence="4" key="1">
    <citation type="journal article" date="2019" name="Int. J. Syst. Evol. Microbiol.">
        <title>The Global Catalogue of Microorganisms (GCM) 10K type strain sequencing project: providing services to taxonomists for standard genome sequencing and annotation.</title>
        <authorList>
            <consortium name="The Broad Institute Genomics Platform"/>
            <consortium name="The Broad Institute Genome Sequencing Center for Infectious Disease"/>
            <person name="Wu L."/>
            <person name="Ma J."/>
        </authorList>
    </citation>
    <scope>NUCLEOTIDE SEQUENCE [LARGE SCALE GENOMIC DNA]</scope>
    <source>
        <strain evidence="4">JCM 15481</strain>
    </source>
</reference>
<dbReference type="Pfam" id="PF03795">
    <property type="entry name" value="YCII"/>
    <property type="match status" value="2"/>
</dbReference>
<dbReference type="Proteomes" id="UP001500443">
    <property type="component" value="Unassembled WGS sequence"/>
</dbReference>
<comment type="similarity">
    <text evidence="1">Belongs to the YciI family.</text>
</comment>
<name>A0ABP5JQZ7_9ACTN</name>
<dbReference type="PANTHER" id="PTHR35174">
    <property type="entry name" value="BLL7171 PROTEIN-RELATED"/>
    <property type="match status" value="1"/>
</dbReference>
<protein>
    <submittedName>
        <fullName evidence="3">YciI family protein</fullName>
    </submittedName>
</protein>
<evidence type="ECO:0000259" key="2">
    <source>
        <dbReference type="Pfam" id="PF03795"/>
    </source>
</evidence>
<dbReference type="InterPro" id="IPR011008">
    <property type="entry name" value="Dimeric_a/b-barrel"/>
</dbReference>
<feature type="domain" description="YCII-related" evidence="2">
    <location>
        <begin position="158"/>
        <end position="237"/>
    </location>
</feature>
<accession>A0ABP5JQZ7</accession>
<dbReference type="Gene3D" id="3.30.70.1060">
    <property type="entry name" value="Dimeric alpha+beta barrel"/>
    <property type="match status" value="2"/>
</dbReference>
<dbReference type="RefSeq" id="WP_344289869.1">
    <property type="nucleotide sequence ID" value="NZ_BAAAPF010000059.1"/>
</dbReference>
<sequence length="245" mass="26756">MKYMLLVRVDPEARPTPEEADPAAWHAEGARTGAWLEGHRLREPADATTVRLRDGKVLIADGPFAEFKEHIAGFDIVEAASLDAAADYASRHPMARFGAIEVREVWEDFDEPGEAPATDLTSHTPTGRPYLMMMVSVPDAPAVPPGSDVPPTAWNEEMERRGVTRGAHRLRPADEATAASARVRGGRPLLTHGPYAEITEQVGGYDLIVAADLDEAIEIAAKHPSAWRGAVEIRPLWQPEPEPRP</sequence>
<evidence type="ECO:0000313" key="4">
    <source>
        <dbReference type="Proteomes" id="UP001500443"/>
    </source>
</evidence>
<dbReference type="SUPFAM" id="SSF54909">
    <property type="entry name" value="Dimeric alpha+beta barrel"/>
    <property type="match status" value="2"/>
</dbReference>
<gene>
    <name evidence="3" type="ORF">GCM10009802_24810</name>
</gene>
<feature type="domain" description="YCII-related" evidence="2">
    <location>
        <begin position="1"/>
        <end position="107"/>
    </location>
</feature>
<dbReference type="PANTHER" id="PTHR35174:SF3">
    <property type="entry name" value="BLL7171 PROTEIN"/>
    <property type="match status" value="1"/>
</dbReference>
<comment type="caution">
    <text evidence="3">The sequence shown here is derived from an EMBL/GenBank/DDBJ whole genome shotgun (WGS) entry which is preliminary data.</text>
</comment>
<evidence type="ECO:0000313" key="3">
    <source>
        <dbReference type="EMBL" id="GAA2121482.1"/>
    </source>
</evidence>
<proteinExistence type="inferred from homology"/>
<dbReference type="InterPro" id="IPR005545">
    <property type="entry name" value="YCII"/>
</dbReference>
<dbReference type="EMBL" id="BAAAPF010000059">
    <property type="protein sequence ID" value="GAA2121482.1"/>
    <property type="molecule type" value="Genomic_DNA"/>
</dbReference>
<organism evidence="3 4">
    <name type="scientific">Streptomyces synnematoformans</name>
    <dbReference type="NCBI Taxonomy" id="415721"/>
    <lineage>
        <taxon>Bacteria</taxon>
        <taxon>Bacillati</taxon>
        <taxon>Actinomycetota</taxon>
        <taxon>Actinomycetes</taxon>
        <taxon>Kitasatosporales</taxon>
        <taxon>Streptomycetaceae</taxon>
        <taxon>Streptomyces</taxon>
    </lineage>
</organism>